<comment type="caution">
    <text evidence="2">The sequence shown here is derived from an EMBL/GenBank/DDBJ whole genome shotgun (WGS) entry which is preliminary data.</text>
</comment>
<gene>
    <name evidence="2" type="ORF">LTR77_007180</name>
</gene>
<sequence length="232" mass="26109">MSVSRSSSNIRLSLLLARIDALLLHTSRLLSTSSGIESTLSTIFFTSTIAHVSIYQFLLDRHKRLAKQAARQPTFLEARAAFSAALPAPKLSRTCVALRVLARTSGESWMFLRLLGLFHVYRWAHDIWEKPHRDPAIKVLLWVEVGMAACAQAMENVVYLALKGILPGKRKAAKWMVVSDRLWTAQVVLEMLKLARVWQMGWREELGAEKRDDEVGVEEEDVGYCGLDAYGP</sequence>
<evidence type="ECO:0000313" key="3">
    <source>
        <dbReference type="Proteomes" id="UP001337655"/>
    </source>
</evidence>
<dbReference type="GeneID" id="89928516"/>
<evidence type="ECO:0000256" key="1">
    <source>
        <dbReference type="SAM" id="SignalP"/>
    </source>
</evidence>
<proteinExistence type="predicted"/>
<dbReference type="RefSeq" id="XP_064657187.1">
    <property type="nucleotide sequence ID" value="XM_064804417.1"/>
</dbReference>
<evidence type="ECO:0008006" key="4">
    <source>
        <dbReference type="Google" id="ProtNLM"/>
    </source>
</evidence>
<accession>A0AAV9P5X4</accession>
<reference evidence="2 3" key="1">
    <citation type="submission" date="2023-08" db="EMBL/GenBank/DDBJ databases">
        <title>Black Yeasts Isolated from many extreme environments.</title>
        <authorList>
            <person name="Coleine C."/>
            <person name="Stajich J.E."/>
            <person name="Selbmann L."/>
        </authorList>
    </citation>
    <scope>NUCLEOTIDE SEQUENCE [LARGE SCALE GENOMIC DNA]</scope>
    <source>
        <strain evidence="2 3">CCFEE 5935</strain>
    </source>
</reference>
<feature type="chain" id="PRO_5043676142" description="Peroxisomal membrane protein 11C" evidence="1">
    <location>
        <begin position="22"/>
        <end position="232"/>
    </location>
</feature>
<dbReference type="EMBL" id="JAVRRT010000011">
    <property type="protein sequence ID" value="KAK5167481.1"/>
    <property type="molecule type" value="Genomic_DNA"/>
</dbReference>
<keyword evidence="3" id="KW-1185">Reference proteome</keyword>
<dbReference type="Proteomes" id="UP001337655">
    <property type="component" value="Unassembled WGS sequence"/>
</dbReference>
<evidence type="ECO:0000313" key="2">
    <source>
        <dbReference type="EMBL" id="KAK5167481.1"/>
    </source>
</evidence>
<protein>
    <recommendedName>
        <fullName evidence="4">Peroxisomal membrane protein 11C</fullName>
    </recommendedName>
</protein>
<name>A0AAV9P5X4_9PEZI</name>
<organism evidence="2 3">
    <name type="scientific">Saxophila tyrrhenica</name>
    <dbReference type="NCBI Taxonomy" id="1690608"/>
    <lineage>
        <taxon>Eukaryota</taxon>
        <taxon>Fungi</taxon>
        <taxon>Dikarya</taxon>
        <taxon>Ascomycota</taxon>
        <taxon>Pezizomycotina</taxon>
        <taxon>Dothideomycetes</taxon>
        <taxon>Dothideomycetidae</taxon>
        <taxon>Mycosphaerellales</taxon>
        <taxon>Extremaceae</taxon>
        <taxon>Saxophila</taxon>
    </lineage>
</organism>
<dbReference type="AlphaFoldDB" id="A0AAV9P5X4"/>
<keyword evidence="1" id="KW-0732">Signal</keyword>
<feature type="signal peptide" evidence="1">
    <location>
        <begin position="1"/>
        <end position="21"/>
    </location>
</feature>